<dbReference type="AlphaFoldDB" id="A0A058Z9T7"/>
<comment type="cofactor">
    <cofactor evidence="1">
        <name>[4Fe-4S] cluster</name>
        <dbReference type="ChEBI" id="CHEBI:49883"/>
    </cofactor>
</comment>
<evidence type="ECO:0000313" key="5">
    <source>
        <dbReference type="Proteomes" id="UP000030693"/>
    </source>
</evidence>
<keyword evidence="1" id="KW-0479">Metal-binding</keyword>
<protein>
    <recommendedName>
        <fullName evidence="1">DNA polymerase epsilon catalytic subunit</fullName>
        <ecNumber evidence="1">2.7.7.7</ecNumber>
    </recommendedName>
</protein>
<feature type="domain" description="DNA polymerase epsilon ,catalytic subunit A thumb" evidence="3">
    <location>
        <begin position="1"/>
        <end position="54"/>
    </location>
</feature>
<keyword evidence="1" id="KW-0411">Iron-sulfur</keyword>
<evidence type="ECO:0000259" key="3">
    <source>
        <dbReference type="Pfam" id="PF22634"/>
    </source>
</evidence>
<dbReference type="PANTHER" id="PTHR10670">
    <property type="entry name" value="DNA POLYMERASE EPSILON CATALYTIC SUBUNIT A"/>
    <property type="match status" value="1"/>
</dbReference>
<dbReference type="InterPro" id="IPR055191">
    <property type="entry name" value="POL2_thumb"/>
</dbReference>
<dbReference type="Pfam" id="PF22634">
    <property type="entry name" value="POL2_thumb"/>
    <property type="match status" value="1"/>
</dbReference>
<dbReference type="eggNOG" id="KOG1798">
    <property type="taxonomic scope" value="Eukaryota"/>
</dbReference>
<evidence type="ECO:0000256" key="2">
    <source>
        <dbReference type="SAM" id="MobiDB-lite"/>
    </source>
</evidence>
<feature type="region of interest" description="Disordered" evidence="2">
    <location>
        <begin position="1"/>
        <end position="31"/>
    </location>
</feature>
<keyword evidence="1" id="KW-0239">DNA-directed DNA polymerase</keyword>
<dbReference type="Proteomes" id="UP000030693">
    <property type="component" value="Unassembled WGS sequence"/>
</dbReference>
<feature type="compositionally biased region" description="Basic and acidic residues" evidence="2">
    <location>
        <begin position="99"/>
        <end position="108"/>
    </location>
</feature>
<dbReference type="GeneID" id="20526729"/>
<reference evidence="4" key="1">
    <citation type="submission" date="2013-04" db="EMBL/GenBank/DDBJ databases">
        <title>The Genome Sequence of Fonticula alba ATCC 38817.</title>
        <authorList>
            <consortium name="The Broad Institute Genomics Platform"/>
            <person name="Russ C."/>
            <person name="Cuomo C."/>
            <person name="Burger G."/>
            <person name="Gray M.W."/>
            <person name="Holland P.W.H."/>
            <person name="King N."/>
            <person name="Lang F.B.F."/>
            <person name="Roger A.J."/>
            <person name="Ruiz-Trillo I."/>
            <person name="Brown M."/>
            <person name="Walker B."/>
            <person name="Young S."/>
            <person name="Zeng Q."/>
            <person name="Gargeya S."/>
            <person name="Fitzgerald M."/>
            <person name="Haas B."/>
            <person name="Abouelleil A."/>
            <person name="Allen A.W."/>
            <person name="Alvarado L."/>
            <person name="Arachchi H.M."/>
            <person name="Berlin A.M."/>
            <person name="Chapman S.B."/>
            <person name="Gainer-Dewar J."/>
            <person name="Goldberg J."/>
            <person name="Griggs A."/>
            <person name="Gujja S."/>
            <person name="Hansen M."/>
            <person name="Howarth C."/>
            <person name="Imamovic A."/>
            <person name="Ireland A."/>
            <person name="Larimer J."/>
            <person name="McCowan C."/>
            <person name="Murphy C."/>
            <person name="Pearson M."/>
            <person name="Poon T.W."/>
            <person name="Priest M."/>
            <person name="Roberts A."/>
            <person name="Saif S."/>
            <person name="Shea T."/>
            <person name="Sisk P."/>
            <person name="Sykes S."/>
            <person name="Wortman J."/>
            <person name="Nusbaum C."/>
            <person name="Birren B."/>
        </authorList>
    </citation>
    <scope>NUCLEOTIDE SEQUENCE [LARGE SCALE GENOMIC DNA]</scope>
    <source>
        <strain evidence="4">ATCC 38817</strain>
    </source>
</reference>
<dbReference type="GO" id="GO:0000278">
    <property type="term" value="P:mitotic cell cycle"/>
    <property type="evidence" value="ECO:0007669"/>
    <property type="project" value="TreeGrafter"/>
</dbReference>
<evidence type="ECO:0000256" key="1">
    <source>
        <dbReference type="RuleBase" id="RU365029"/>
    </source>
</evidence>
<comment type="similarity">
    <text evidence="1">Belongs to the DNA polymerase type-B family.</text>
</comment>
<keyword evidence="1" id="KW-0235">DNA replication</keyword>
<dbReference type="GO" id="GO:0008622">
    <property type="term" value="C:epsilon DNA polymerase complex"/>
    <property type="evidence" value="ECO:0007669"/>
    <property type="project" value="InterPro"/>
</dbReference>
<evidence type="ECO:0000313" key="4">
    <source>
        <dbReference type="EMBL" id="KCV71054.1"/>
    </source>
</evidence>
<dbReference type="GO" id="GO:0008270">
    <property type="term" value="F:zinc ion binding"/>
    <property type="evidence" value="ECO:0007669"/>
    <property type="project" value="UniProtKB-KW"/>
</dbReference>
<keyword evidence="1" id="KW-0863">Zinc-finger</keyword>
<dbReference type="GO" id="GO:0003677">
    <property type="term" value="F:DNA binding"/>
    <property type="evidence" value="ECO:0007669"/>
    <property type="project" value="UniProtKB-KW"/>
</dbReference>
<keyword evidence="1" id="KW-0862">Zinc</keyword>
<gene>
    <name evidence="4" type="ORF">H696_02004</name>
</gene>
<sequence length="108" mass="11908">MEDSEVLDLLSENRSMSRTLEDYGNQKSTSISTARRLAEFLGDQMVKDKGLSCQSTRLGRSGPRNESGGDLHSPVSSLRPRAAAAGKPPNPHLSHRRRTSIDRGFIRT</sequence>
<dbReference type="GO" id="GO:0045004">
    <property type="term" value="P:DNA replication proofreading"/>
    <property type="evidence" value="ECO:0007669"/>
    <property type="project" value="TreeGrafter"/>
</dbReference>
<keyword evidence="1" id="KW-0548">Nucleotidyltransferase</keyword>
<feature type="region of interest" description="Disordered" evidence="2">
    <location>
        <begin position="48"/>
        <end position="108"/>
    </location>
</feature>
<dbReference type="GO" id="GO:0006297">
    <property type="term" value="P:nucleotide-excision repair, DNA gap filling"/>
    <property type="evidence" value="ECO:0007669"/>
    <property type="project" value="TreeGrafter"/>
</dbReference>
<dbReference type="RefSeq" id="XP_009494177.1">
    <property type="nucleotide sequence ID" value="XM_009495902.1"/>
</dbReference>
<accession>A0A058Z9T7</accession>
<dbReference type="EC" id="2.7.7.7" evidence="1"/>
<keyword evidence="1" id="KW-0539">Nucleus</keyword>
<keyword evidence="1" id="KW-0004">4Fe-4S</keyword>
<dbReference type="InterPro" id="IPR029703">
    <property type="entry name" value="POL2"/>
</dbReference>
<keyword evidence="1" id="KW-0808">Transferase</keyword>
<keyword evidence="1" id="KW-0238">DNA-binding</keyword>
<comment type="subcellular location">
    <subcellularLocation>
        <location evidence="1">Nucleus</location>
    </subcellularLocation>
</comment>
<dbReference type="GO" id="GO:0003887">
    <property type="term" value="F:DNA-directed DNA polymerase activity"/>
    <property type="evidence" value="ECO:0007669"/>
    <property type="project" value="UniProtKB-KW"/>
</dbReference>
<dbReference type="GO" id="GO:0006272">
    <property type="term" value="P:leading strand elongation"/>
    <property type="evidence" value="ECO:0007669"/>
    <property type="project" value="TreeGrafter"/>
</dbReference>
<proteinExistence type="inferred from homology"/>
<comment type="function">
    <text evidence="1">DNA polymerase II participates in chromosomal DNA replication.</text>
</comment>
<dbReference type="PANTHER" id="PTHR10670:SF0">
    <property type="entry name" value="DNA POLYMERASE EPSILON CATALYTIC SUBUNIT A"/>
    <property type="match status" value="1"/>
</dbReference>
<keyword evidence="5" id="KW-1185">Reference proteome</keyword>
<dbReference type="GO" id="GO:0008310">
    <property type="term" value="F:single-stranded DNA 3'-5' DNA exonuclease activity"/>
    <property type="evidence" value="ECO:0007669"/>
    <property type="project" value="TreeGrafter"/>
</dbReference>
<dbReference type="OrthoDB" id="10060449at2759"/>
<dbReference type="GO" id="GO:0051539">
    <property type="term" value="F:4 iron, 4 sulfur cluster binding"/>
    <property type="evidence" value="ECO:0007669"/>
    <property type="project" value="UniProtKB-KW"/>
</dbReference>
<dbReference type="GO" id="GO:0006287">
    <property type="term" value="P:base-excision repair, gap-filling"/>
    <property type="evidence" value="ECO:0007669"/>
    <property type="project" value="TreeGrafter"/>
</dbReference>
<dbReference type="EMBL" id="KB932203">
    <property type="protein sequence ID" value="KCV71054.1"/>
    <property type="molecule type" value="Genomic_DNA"/>
</dbReference>
<organism evidence="4">
    <name type="scientific">Fonticula alba</name>
    <name type="common">Slime mold</name>
    <dbReference type="NCBI Taxonomy" id="691883"/>
    <lineage>
        <taxon>Eukaryota</taxon>
        <taxon>Rotosphaerida</taxon>
        <taxon>Fonticulaceae</taxon>
        <taxon>Fonticula</taxon>
    </lineage>
</organism>
<dbReference type="STRING" id="691883.A0A058Z9T7"/>
<keyword evidence="1" id="KW-0408">Iron</keyword>
<name>A0A058Z9T7_FONAL</name>
<comment type="catalytic activity">
    <reaction evidence="1">
        <text>DNA(n) + a 2'-deoxyribonucleoside 5'-triphosphate = DNA(n+1) + diphosphate</text>
        <dbReference type="Rhea" id="RHEA:22508"/>
        <dbReference type="Rhea" id="RHEA-COMP:17339"/>
        <dbReference type="Rhea" id="RHEA-COMP:17340"/>
        <dbReference type="ChEBI" id="CHEBI:33019"/>
        <dbReference type="ChEBI" id="CHEBI:61560"/>
        <dbReference type="ChEBI" id="CHEBI:173112"/>
        <dbReference type="EC" id="2.7.7.7"/>
    </reaction>
</comment>